<evidence type="ECO:0000313" key="2">
    <source>
        <dbReference type="EMBL" id="VBB44823.1"/>
    </source>
</evidence>
<gene>
    <name evidence="2" type="ORF">TRIP_B350016</name>
</gene>
<sequence length="106" mass="11618">MGRKYPWPGRPSWKAPITKEGFCANGPERTSTQHSEPGIYRTNHGAACAGAASAGAPLVCFKVQDRLRLPFARMKIPTQAPSKKLTPAAPDNIIIRQIPHNNPYIK</sequence>
<feature type="region of interest" description="Disordered" evidence="1">
    <location>
        <begin position="18"/>
        <end position="38"/>
    </location>
</feature>
<dbReference type="EMBL" id="UPXX01000029">
    <property type="protein sequence ID" value="VBB44823.1"/>
    <property type="molecule type" value="Genomic_DNA"/>
</dbReference>
<proteinExistence type="predicted"/>
<protein>
    <submittedName>
        <fullName evidence="2">Uncharacterized protein</fullName>
    </submittedName>
</protein>
<evidence type="ECO:0000256" key="1">
    <source>
        <dbReference type="SAM" id="MobiDB-lite"/>
    </source>
</evidence>
<organism evidence="2">
    <name type="scientific">Uncultured Desulfatiglans sp</name>
    <dbReference type="NCBI Taxonomy" id="1748965"/>
    <lineage>
        <taxon>Bacteria</taxon>
        <taxon>Pseudomonadati</taxon>
        <taxon>Thermodesulfobacteriota</taxon>
        <taxon>Desulfobacteria</taxon>
        <taxon>Desulfatiglandales</taxon>
        <taxon>Desulfatiglandaceae</taxon>
        <taxon>Desulfatiglans</taxon>
        <taxon>environmental samples</taxon>
    </lineage>
</organism>
<accession>A0A653AA26</accession>
<reference evidence="2" key="1">
    <citation type="submission" date="2018-07" db="EMBL/GenBank/DDBJ databases">
        <authorList>
            <consortium name="Genoscope - CEA"/>
            <person name="William W."/>
        </authorList>
    </citation>
    <scope>NUCLEOTIDE SEQUENCE</scope>
    <source>
        <strain evidence="2">IK1</strain>
    </source>
</reference>
<dbReference type="AlphaFoldDB" id="A0A653AA26"/>
<name>A0A653AA26_UNCDX</name>